<dbReference type="RefSeq" id="WP_209904887.1">
    <property type="nucleotide sequence ID" value="NZ_BAAAJW010000001.1"/>
</dbReference>
<accession>A0ABS4X6H8</accession>
<name>A0ABS4X6H8_9MICO</name>
<evidence type="ECO:0000313" key="2">
    <source>
        <dbReference type="EMBL" id="MBP2383988.1"/>
    </source>
</evidence>
<keyword evidence="3" id="KW-1185">Reference proteome</keyword>
<dbReference type="InterPro" id="IPR025117">
    <property type="entry name" value="DUF4037"/>
</dbReference>
<dbReference type="Pfam" id="PF13228">
    <property type="entry name" value="DUF4037"/>
    <property type="match status" value="1"/>
</dbReference>
<sequence>MSGEVMSGLALAEAFYTRAVAPLVAVPHAACLLGEGSEVLGFDTSQSRDHEWGPRVQIFVDTAHVDTVRARMRHLPPVFEGFDTAWFSLATGTVTHHVHVTTLDEWVTEALGLDPRKGMDAAAWLGLPQQRLLHVTAGRVFHDDDGELTRVRRLLTWYPDDVWAWMMLSGWHLIGNTEPMRGRCIETGDLLGERLLTARLCRLIMELTFLQERHYWPYDKWFGAAFARRNAAATLSKMLEQALTGKEPDATIALRDAVTWLGHHHNTLGVGVQVAPRYGPFEVGINNAVRPYETANAGDYVQALRESITNDTLRNLIQVGSIDQLTHSDDAIVTHTDWAARFRHEYRDAITRSAHE</sequence>
<protein>
    <recommendedName>
        <fullName evidence="1">DUF4037 domain-containing protein</fullName>
    </recommendedName>
</protein>
<reference evidence="2 3" key="1">
    <citation type="submission" date="2021-03" db="EMBL/GenBank/DDBJ databases">
        <title>Sequencing the genomes of 1000 actinobacteria strains.</title>
        <authorList>
            <person name="Klenk H.-P."/>
        </authorList>
    </citation>
    <scope>NUCLEOTIDE SEQUENCE [LARGE SCALE GENOMIC DNA]</scope>
    <source>
        <strain evidence="2 3">DSM 14566</strain>
    </source>
</reference>
<dbReference type="Proteomes" id="UP001519290">
    <property type="component" value="Unassembled WGS sequence"/>
</dbReference>
<gene>
    <name evidence="2" type="ORF">JOF43_003977</name>
</gene>
<dbReference type="EMBL" id="JAGIOD010000002">
    <property type="protein sequence ID" value="MBP2383988.1"/>
    <property type="molecule type" value="Genomic_DNA"/>
</dbReference>
<proteinExistence type="predicted"/>
<organism evidence="2 3">
    <name type="scientific">Brachybacterium sacelli</name>
    <dbReference type="NCBI Taxonomy" id="173364"/>
    <lineage>
        <taxon>Bacteria</taxon>
        <taxon>Bacillati</taxon>
        <taxon>Actinomycetota</taxon>
        <taxon>Actinomycetes</taxon>
        <taxon>Micrococcales</taxon>
        <taxon>Dermabacteraceae</taxon>
        <taxon>Brachybacterium</taxon>
    </lineage>
</organism>
<evidence type="ECO:0000313" key="3">
    <source>
        <dbReference type="Proteomes" id="UP001519290"/>
    </source>
</evidence>
<feature type="domain" description="DUF4037" evidence="1">
    <location>
        <begin position="124"/>
        <end position="222"/>
    </location>
</feature>
<evidence type="ECO:0000259" key="1">
    <source>
        <dbReference type="Pfam" id="PF13228"/>
    </source>
</evidence>
<comment type="caution">
    <text evidence="2">The sequence shown here is derived from an EMBL/GenBank/DDBJ whole genome shotgun (WGS) entry which is preliminary data.</text>
</comment>